<gene>
    <name evidence="3" type="ORF">M2A_2370</name>
</gene>
<keyword evidence="1" id="KW-1133">Transmembrane helix</keyword>
<dbReference type="InterPro" id="IPR005182">
    <property type="entry name" value="YdbS-like_PH"/>
</dbReference>
<comment type="caution">
    <text evidence="3">The sequence shown here is derived from an EMBL/GenBank/DDBJ whole genome shotgun (WGS) entry which is preliminary data.</text>
</comment>
<keyword evidence="4" id="KW-1185">Reference proteome</keyword>
<dbReference type="Proteomes" id="UP000028702">
    <property type="component" value="Unassembled WGS sequence"/>
</dbReference>
<protein>
    <submittedName>
        <fullName evidence="3">Conserved protein</fullName>
    </submittedName>
</protein>
<evidence type="ECO:0000313" key="3">
    <source>
        <dbReference type="EMBL" id="GAK45871.1"/>
    </source>
</evidence>
<sequence>MKYSDAGMGTVTGASGGGNMRAKVHWSIYLPAGLVAALWGALALWAAQAGAETILTLALLVEAGAVPLLLVMAWLRARGRVLEIGSQGLFLQTGMLRPVKLGAALSMVEAVEAHRSLLQRLLGAGTVEIRLKGGASWRLDDMADPEALVAGFKQHK</sequence>
<feature type="transmembrane region" description="Helical" evidence="1">
    <location>
        <begin position="28"/>
        <end position="47"/>
    </location>
</feature>
<keyword evidence="1" id="KW-0472">Membrane</keyword>
<evidence type="ECO:0000313" key="4">
    <source>
        <dbReference type="Proteomes" id="UP000028702"/>
    </source>
</evidence>
<keyword evidence="1" id="KW-0812">Transmembrane</keyword>
<feature type="transmembrane region" description="Helical" evidence="1">
    <location>
        <begin position="53"/>
        <end position="75"/>
    </location>
</feature>
<dbReference type="Pfam" id="PF03703">
    <property type="entry name" value="bPH_2"/>
    <property type="match status" value="1"/>
</dbReference>
<dbReference type="STRING" id="1333998.M2A_2370"/>
<reference evidence="3 4" key="1">
    <citation type="submission" date="2014-07" db="EMBL/GenBank/DDBJ databases">
        <title>Tepidicaulis marinum gen. nov., sp. nov., a novel marine bacterium denitrifying nitrate to nitrous oxide strictly under microaerobic conditions.</title>
        <authorList>
            <person name="Takeuchi M."/>
            <person name="Yamagishi T."/>
            <person name="Kamagata Y."/>
            <person name="Oshima K."/>
            <person name="Hattori M."/>
            <person name="Katayama T."/>
            <person name="Hanada S."/>
            <person name="Tamaki H."/>
            <person name="Marumo K."/>
            <person name="Maeda H."/>
            <person name="Nedachi M."/>
            <person name="Iwasaki W."/>
            <person name="Suwa Y."/>
            <person name="Sakata S."/>
        </authorList>
    </citation>
    <scope>NUCLEOTIDE SEQUENCE [LARGE SCALE GENOMIC DNA]</scope>
    <source>
        <strain evidence="3 4">MA2</strain>
    </source>
</reference>
<feature type="domain" description="YdbS-like PH" evidence="2">
    <location>
        <begin position="82"/>
        <end position="148"/>
    </location>
</feature>
<evidence type="ECO:0000259" key="2">
    <source>
        <dbReference type="Pfam" id="PF03703"/>
    </source>
</evidence>
<dbReference type="EMBL" id="BBIO01000012">
    <property type="protein sequence ID" value="GAK45871.1"/>
    <property type="molecule type" value="Genomic_DNA"/>
</dbReference>
<dbReference type="AlphaFoldDB" id="A0A081BCV3"/>
<proteinExistence type="predicted"/>
<evidence type="ECO:0000256" key="1">
    <source>
        <dbReference type="SAM" id="Phobius"/>
    </source>
</evidence>
<organism evidence="3 4">
    <name type="scientific">Tepidicaulis marinus</name>
    <dbReference type="NCBI Taxonomy" id="1333998"/>
    <lineage>
        <taxon>Bacteria</taxon>
        <taxon>Pseudomonadati</taxon>
        <taxon>Pseudomonadota</taxon>
        <taxon>Alphaproteobacteria</taxon>
        <taxon>Hyphomicrobiales</taxon>
        <taxon>Parvibaculaceae</taxon>
        <taxon>Tepidicaulis</taxon>
    </lineage>
</organism>
<accession>A0A081BCV3</accession>
<name>A0A081BCV3_9HYPH</name>